<feature type="region of interest" description="Disordered" evidence="1">
    <location>
        <begin position="50"/>
        <end position="70"/>
    </location>
</feature>
<keyword evidence="3" id="KW-1185">Reference proteome</keyword>
<proteinExistence type="predicted"/>
<evidence type="ECO:0000313" key="3">
    <source>
        <dbReference type="Proteomes" id="UP001054837"/>
    </source>
</evidence>
<protein>
    <submittedName>
        <fullName evidence="2">Uncharacterized protein</fullName>
    </submittedName>
</protein>
<name>A0AAV4RZS8_9ARAC</name>
<accession>A0AAV4RZS8</accession>
<evidence type="ECO:0000313" key="2">
    <source>
        <dbReference type="EMBL" id="GIY27199.1"/>
    </source>
</evidence>
<evidence type="ECO:0000256" key="1">
    <source>
        <dbReference type="SAM" id="MobiDB-lite"/>
    </source>
</evidence>
<dbReference type="Proteomes" id="UP001054837">
    <property type="component" value="Unassembled WGS sequence"/>
</dbReference>
<dbReference type="EMBL" id="BPLQ01007033">
    <property type="protein sequence ID" value="GIY27199.1"/>
    <property type="molecule type" value="Genomic_DNA"/>
</dbReference>
<comment type="caution">
    <text evidence="2">The sequence shown here is derived from an EMBL/GenBank/DDBJ whole genome shotgun (WGS) entry which is preliminary data.</text>
</comment>
<reference evidence="2 3" key="1">
    <citation type="submission" date="2021-06" db="EMBL/GenBank/DDBJ databases">
        <title>Caerostris darwini draft genome.</title>
        <authorList>
            <person name="Kono N."/>
            <person name="Arakawa K."/>
        </authorList>
    </citation>
    <scope>NUCLEOTIDE SEQUENCE [LARGE SCALE GENOMIC DNA]</scope>
</reference>
<organism evidence="2 3">
    <name type="scientific">Caerostris darwini</name>
    <dbReference type="NCBI Taxonomy" id="1538125"/>
    <lineage>
        <taxon>Eukaryota</taxon>
        <taxon>Metazoa</taxon>
        <taxon>Ecdysozoa</taxon>
        <taxon>Arthropoda</taxon>
        <taxon>Chelicerata</taxon>
        <taxon>Arachnida</taxon>
        <taxon>Araneae</taxon>
        <taxon>Araneomorphae</taxon>
        <taxon>Entelegynae</taxon>
        <taxon>Araneoidea</taxon>
        <taxon>Araneidae</taxon>
        <taxon>Caerostris</taxon>
    </lineage>
</organism>
<dbReference type="AlphaFoldDB" id="A0AAV4RZS8"/>
<sequence length="99" mass="11047">MVLITVRGGPFRDPPQSPPHLISFQNKDHQLPPFLSSVISAVQMARGTGKRRSLLSQNSRSGNPFRCGTDNRKTEATVYHFTRSQGHAAKKIPYSISER</sequence>
<gene>
    <name evidence="2" type="ORF">CDAR_22741</name>
</gene>